<comment type="subcellular location">
    <subcellularLocation>
        <location evidence="1">Cell membrane</location>
        <topology evidence="1">Multi-pass membrane protein</topology>
    </subcellularLocation>
</comment>
<evidence type="ECO:0000256" key="5">
    <source>
        <dbReference type="ARBA" id="ARBA00022989"/>
    </source>
</evidence>
<evidence type="ECO:0000256" key="1">
    <source>
        <dbReference type="ARBA" id="ARBA00004651"/>
    </source>
</evidence>
<dbReference type="PANTHER" id="PTHR20855">
    <property type="entry name" value="ADIPOR/PROGESTIN RECEPTOR-RELATED"/>
    <property type="match status" value="1"/>
</dbReference>
<sequence length="273" mass="30494">MDYLRPMNNSTINLDNSIFKNTFRLRDTYGGNSVYRHKKENHIIRLISFDKLKEKGNFRLKDPGSAITHLIAMIIAIIAMPAMVYQASTTNNIVNVISVTVFMLSMIALYAASTTYHSYDISASANKILKKLDHSMIPVLIAGSYTPICLVALHNTVGYVMLSIVWGLALVAIAFKLLWVTCPKWVSSVIYLIMGWTCVMAFPQILAAVPLTGFIWLFAGGVMYSVGAIIYALKPVKFDMAHPNFGSHEIFHLFVMAGSLCHYIMIFTYVATM</sequence>
<dbReference type="EMBL" id="FNHZ01000001">
    <property type="protein sequence ID" value="SDM36315.1"/>
    <property type="molecule type" value="Genomic_DNA"/>
</dbReference>
<evidence type="ECO:0000256" key="7">
    <source>
        <dbReference type="PIRSR" id="PIRSR604254-1"/>
    </source>
</evidence>
<dbReference type="InterPro" id="IPR005744">
    <property type="entry name" value="Hy-lIII"/>
</dbReference>
<dbReference type="Proteomes" id="UP000187651">
    <property type="component" value="Unassembled WGS sequence"/>
</dbReference>
<feature type="binding site" evidence="7">
    <location>
        <position position="252"/>
    </location>
    <ligand>
        <name>Zn(2+)</name>
        <dbReference type="ChEBI" id="CHEBI:29105"/>
    </ligand>
</feature>
<dbReference type="Pfam" id="PF03006">
    <property type="entry name" value="HlyIII"/>
    <property type="match status" value="1"/>
</dbReference>
<keyword evidence="3" id="KW-1003">Cell membrane</keyword>
<dbReference type="InterPro" id="IPR004254">
    <property type="entry name" value="AdipoR/HlyIII-related"/>
</dbReference>
<evidence type="ECO:0000256" key="6">
    <source>
        <dbReference type="ARBA" id="ARBA00023136"/>
    </source>
</evidence>
<keyword evidence="10" id="KW-1185">Reference proteome</keyword>
<evidence type="ECO:0000313" key="10">
    <source>
        <dbReference type="Proteomes" id="UP000187651"/>
    </source>
</evidence>
<feature type="transmembrane region" description="Helical" evidence="8">
    <location>
        <begin position="93"/>
        <end position="113"/>
    </location>
</feature>
<dbReference type="NCBIfam" id="TIGR01065">
    <property type="entry name" value="hlyIII"/>
    <property type="match status" value="1"/>
</dbReference>
<name>A0A1G9SND7_9FIRM</name>
<feature type="binding site" evidence="7">
    <location>
        <position position="248"/>
    </location>
    <ligand>
        <name>Zn(2+)</name>
        <dbReference type="ChEBI" id="CHEBI:29105"/>
    </ligand>
</feature>
<feature type="transmembrane region" description="Helical" evidence="8">
    <location>
        <begin position="253"/>
        <end position="271"/>
    </location>
</feature>
<feature type="transmembrane region" description="Helical" evidence="8">
    <location>
        <begin position="159"/>
        <end position="178"/>
    </location>
</feature>
<dbReference type="AlphaFoldDB" id="A0A1G9SND7"/>
<dbReference type="GO" id="GO:0046872">
    <property type="term" value="F:metal ion binding"/>
    <property type="evidence" value="ECO:0007669"/>
    <property type="project" value="UniProtKB-KW"/>
</dbReference>
<feature type="transmembrane region" description="Helical" evidence="8">
    <location>
        <begin position="213"/>
        <end position="233"/>
    </location>
</feature>
<dbReference type="PANTHER" id="PTHR20855:SF3">
    <property type="entry name" value="LD03007P"/>
    <property type="match status" value="1"/>
</dbReference>
<feature type="binding site" evidence="7">
    <location>
        <position position="117"/>
    </location>
    <ligand>
        <name>Zn(2+)</name>
        <dbReference type="ChEBI" id="CHEBI:29105"/>
    </ligand>
</feature>
<feature type="transmembrane region" description="Helical" evidence="8">
    <location>
        <begin position="66"/>
        <end position="87"/>
    </location>
</feature>
<feature type="transmembrane region" description="Helical" evidence="8">
    <location>
        <begin position="134"/>
        <end position="153"/>
    </location>
</feature>
<proteinExistence type="inferred from homology"/>
<protein>
    <submittedName>
        <fullName evidence="9">Hemolysin III</fullName>
    </submittedName>
</protein>
<organism evidence="9 10">
    <name type="scientific">Lachnospira pectinoschiza</name>
    <dbReference type="NCBI Taxonomy" id="28052"/>
    <lineage>
        <taxon>Bacteria</taxon>
        <taxon>Bacillati</taxon>
        <taxon>Bacillota</taxon>
        <taxon>Clostridia</taxon>
        <taxon>Lachnospirales</taxon>
        <taxon>Lachnospiraceae</taxon>
        <taxon>Lachnospira</taxon>
    </lineage>
</organism>
<keyword evidence="7" id="KW-0479">Metal-binding</keyword>
<evidence type="ECO:0000256" key="4">
    <source>
        <dbReference type="ARBA" id="ARBA00022692"/>
    </source>
</evidence>
<evidence type="ECO:0000256" key="2">
    <source>
        <dbReference type="ARBA" id="ARBA00008488"/>
    </source>
</evidence>
<dbReference type="GO" id="GO:0005886">
    <property type="term" value="C:plasma membrane"/>
    <property type="evidence" value="ECO:0007669"/>
    <property type="project" value="UniProtKB-SubCell"/>
</dbReference>
<evidence type="ECO:0000256" key="8">
    <source>
        <dbReference type="SAM" id="Phobius"/>
    </source>
</evidence>
<evidence type="ECO:0000256" key="3">
    <source>
        <dbReference type="ARBA" id="ARBA00022475"/>
    </source>
</evidence>
<dbReference type="RefSeq" id="WP_242869292.1">
    <property type="nucleotide sequence ID" value="NZ_FNHZ01000001.1"/>
</dbReference>
<feature type="transmembrane region" description="Helical" evidence="8">
    <location>
        <begin position="185"/>
        <end position="207"/>
    </location>
</feature>
<dbReference type="GO" id="GO:0140911">
    <property type="term" value="F:pore-forming activity"/>
    <property type="evidence" value="ECO:0007669"/>
    <property type="project" value="InterPro"/>
</dbReference>
<gene>
    <name evidence="9" type="ORF">SAMN05216544_0013</name>
</gene>
<keyword evidence="5 8" id="KW-1133">Transmembrane helix</keyword>
<keyword evidence="6 8" id="KW-0472">Membrane</keyword>
<evidence type="ECO:0000313" key="9">
    <source>
        <dbReference type="EMBL" id="SDM36315.1"/>
    </source>
</evidence>
<reference evidence="10" key="1">
    <citation type="submission" date="2016-10" db="EMBL/GenBank/DDBJ databases">
        <authorList>
            <person name="Varghese N."/>
            <person name="Submissions S."/>
        </authorList>
    </citation>
    <scope>NUCLEOTIDE SEQUENCE [LARGE SCALE GENOMIC DNA]</scope>
    <source>
        <strain evidence="10">M83</strain>
    </source>
</reference>
<keyword evidence="7" id="KW-0862">Zinc</keyword>
<keyword evidence="4 8" id="KW-0812">Transmembrane</keyword>
<accession>A0A1G9SND7</accession>
<comment type="similarity">
    <text evidence="2">Belongs to the UPF0073 (Hly-III) family.</text>
</comment>